<accession>A0A6A4DQ99</accession>
<proteinExistence type="predicted"/>
<keyword evidence="3" id="KW-1185">Reference proteome</keyword>
<evidence type="ECO:0000313" key="3">
    <source>
        <dbReference type="Proteomes" id="UP000434957"/>
    </source>
</evidence>
<evidence type="ECO:0000313" key="2">
    <source>
        <dbReference type="EMBL" id="KAE9312467.1"/>
    </source>
</evidence>
<keyword evidence="1" id="KW-0732">Signal</keyword>
<evidence type="ECO:0008006" key="4">
    <source>
        <dbReference type="Google" id="ProtNLM"/>
    </source>
</evidence>
<evidence type="ECO:0000256" key="1">
    <source>
        <dbReference type="SAM" id="SignalP"/>
    </source>
</evidence>
<feature type="chain" id="PRO_5025350979" description="Pectate lyase" evidence="1">
    <location>
        <begin position="16"/>
        <end position="52"/>
    </location>
</feature>
<comment type="caution">
    <text evidence="2">The sequence shown here is derived from an EMBL/GenBank/DDBJ whole genome shotgun (WGS) entry which is preliminary data.</text>
</comment>
<organism evidence="2 3">
    <name type="scientific">Phytophthora rubi</name>
    <dbReference type="NCBI Taxonomy" id="129364"/>
    <lineage>
        <taxon>Eukaryota</taxon>
        <taxon>Sar</taxon>
        <taxon>Stramenopiles</taxon>
        <taxon>Oomycota</taxon>
        <taxon>Peronosporomycetes</taxon>
        <taxon>Peronosporales</taxon>
        <taxon>Peronosporaceae</taxon>
        <taxon>Phytophthora</taxon>
    </lineage>
</organism>
<gene>
    <name evidence="2" type="ORF">PR003_g19749</name>
</gene>
<sequence>MVFVIMLSLAAGGGGFERYYILSQPRGALVVGRTGTLEQACHRTNNTSSTIH</sequence>
<reference evidence="2 3" key="1">
    <citation type="submission" date="2018-08" db="EMBL/GenBank/DDBJ databases">
        <title>Genomic investigation of the strawberry pathogen Phytophthora fragariae indicates pathogenicity is determined by transcriptional variation in three key races.</title>
        <authorList>
            <person name="Adams T.M."/>
            <person name="Armitage A.D."/>
            <person name="Sobczyk M.K."/>
            <person name="Bates H.J."/>
            <person name="Dunwell J.M."/>
            <person name="Nellist C.F."/>
            <person name="Harrison R.J."/>
        </authorList>
    </citation>
    <scope>NUCLEOTIDE SEQUENCE [LARGE SCALE GENOMIC DNA]</scope>
    <source>
        <strain evidence="2 3">SCRP333</strain>
    </source>
</reference>
<dbReference type="AlphaFoldDB" id="A0A6A4DQ99"/>
<name>A0A6A4DQ99_9STRA</name>
<dbReference type="Proteomes" id="UP000434957">
    <property type="component" value="Unassembled WGS sequence"/>
</dbReference>
<dbReference type="EMBL" id="QXFT01001692">
    <property type="protein sequence ID" value="KAE9312467.1"/>
    <property type="molecule type" value="Genomic_DNA"/>
</dbReference>
<feature type="signal peptide" evidence="1">
    <location>
        <begin position="1"/>
        <end position="15"/>
    </location>
</feature>
<protein>
    <recommendedName>
        <fullName evidence="4">Pectate lyase</fullName>
    </recommendedName>
</protein>